<protein>
    <submittedName>
        <fullName evidence="1">Uncharacterized protein</fullName>
    </submittedName>
</protein>
<keyword evidence="2" id="KW-1185">Reference proteome</keyword>
<proteinExistence type="predicted"/>
<organism evidence="1 2">
    <name type="scientific">Pleurotus cornucopiae</name>
    <name type="common">Cornucopia mushroom</name>
    <dbReference type="NCBI Taxonomy" id="5321"/>
    <lineage>
        <taxon>Eukaryota</taxon>
        <taxon>Fungi</taxon>
        <taxon>Dikarya</taxon>
        <taxon>Basidiomycota</taxon>
        <taxon>Agaricomycotina</taxon>
        <taxon>Agaricomycetes</taxon>
        <taxon>Agaricomycetidae</taxon>
        <taxon>Agaricales</taxon>
        <taxon>Pleurotineae</taxon>
        <taxon>Pleurotaceae</taxon>
        <taxon>Pleurotus</taxon>
    </lineage>
</organism>
<accession>A0ACB7J0S6</accession>
<evidence type="ECO:0000313" key="1">
    <source>
        <dbReference type="EMBL" id="KAG9224152.1"/>
    </source>
</evidence>
<reference evidence="1 2" key="1">
    <citation type="journal article" date="2021" name="Appl. Environ. Microbiol.">
        <title>Genetic linkage and physical mapping for an oyster mushroom Pleurotus cornucopiae and QTL analysis for the trait cap color.</title>
        <authorList>
            <person name="Zhang Y."/>
            <person name="Gao W."/>
            <person name="Sonnenberg A."/>
            <person name="Chen Q."/>
            <person name="Zhang J."/>
            <person name="Huang C."/>
        </authorList>
    </citation>
    <scope>NUCLEOTIDE SEQUENCE [LARGE SCALE GENOMIC DNA]</scope>
    <source>
        <strain evidence="1">CCMSSC00406</strain>
    </source>
</reference>
<sequence length="273" mass="30491">MSDTWDEPELKLLEERKDWILAEPQLKPVRHALPLWDHIKLEGLNDDITAVAEVGAKVGRIYHGELKVGETTTKIAIKVCYRNIQHGEKVADHAHRLAREIKIWRLLRHPNIVPYLGILGMTNARGHRTMGIASPLCEGGDIMLFVAAHPDQLRLPLCLNVAEGLEYLHRYSIAHGDVKPVCPPILFRATVQLILRQANIVVQVSEHGASALVCDFDTAVIIGDEECGNPNKRTLRYLAPEFGSPGLIDYPFTKESDVFSFALTVLEVSGILY</sequence>
<gene>
    <name evidence="1" type="ORF">CCMSSC00406_0006820</name>
</gene>
<dbReference type="Proteomes" id="UP000824881">
    <property type="component" value="Unassembled WGS sequence"/>
</dbReference>
<name>A0ACB7J0S6_PLECO</name>
<dbReference type="EMBL" id="WQMT02000004">
    <property type="protein sequence ID" value="KAG9224152.1"/>
    <property type="molecule type" value="Genomic_DNA"/>
</dbReference>
<evidence type="ECO:0000313" key="2">
    <source>
        <dbReference type="Proteomes" id="UP000824881"/>
    </source>
</evidence>
<comment type="caution">
    <text evidence="1">The sequence shown here is derived from an EMBL/GenBank/DDBJ whole genome shotgun (WGS) entry which is preliminary data.</text>
</comment>